<dbReference type="Pfam" id="PF05016">
    <property type="entry name" value="ParE_toxin"/>
    <property type="match status" value="1"/>
</dbReference>
<keyword evidence="3" id="KW-1185">Reference proteome</keyword>
<dbReference type="EMBL" id="VJMG01000021">
    <property type="protein sequence ID" value="TRL39309.1"/>
    <property type="molecule type" value="Genomic_DNA"/>
</dbReference>
<comment type="caution">
    <text evidence="2">The sequence shown here is derived from an EMBL/GenBank/DDBJ whole genome shotgun (WGS) entry which is preliminary data.</text>
</comment>
<dbReference type="InterPro" id="IPR007712">
    <property type="entry name" value="RelE/ParE_toxin"/>
</dbReference>
<accession>A0A549TBN9</accession>
<evidence type="ECO:0000313" key="3">
    <source>
        <dbReference type="Proteomes" id="UP000316801"/>
    </source>
</evidence>
<dbReference type="Proteomes" id="UP000316801">
    <property type="component" value="Unassembled WGS sequence"/>
</dbReference>
<protein>
    <submittedName>
        <fullName evidence="2">Type II toxin-antitoxin system RelE/ParE family toxin</fullName>
    </submittedName>
</protein>
<dbReference type="RefSeq" id="WP_143124888.1">
    <property type="nucleotide sequence ID" value="NZ_VJMG01000021.1"/>
</dbReference>
<gene>
    <name evidence="2" type="ORF">FNA46_09160</name>
</gene>
<dbReference type="InterPro" id="IPR035093">
    <property type="entry name" value="RelE/ParE_toxin_dom_sf"/>
</dbReference>
<name>A0A549TBN9_9HYPH</name>
<proteinExistence type="predicted"/>
<evidence type="ECO:0000313" key="2">
    <source>
        <dbReference type="EMBL" id="TRL39309.1"/>
    </source>
</evidence>
<evidence type="ECO:0000256" key="1">
    <source>
        <dbReference type="ARBA" id="ARBA00022649"/>
    </source>
</evidence>
<keyword evidence="1" id="KW-1277">Toxin-antitoxin system</keyword>
<reference evidence="2 3" key="1">
    <citation type="submission" date="2019-07" db="EMBL/GenBank/DDBJ databases">
        <title>Ln-dependent methylotrophs.</title>
        <authorList>
            <person name="Tani A."/>
        </authorList>
    </citation>
    <scope>NUCLEOTIDE SEQUENCE [LARGE SCALE GENOMIC DNA]</scope>
    <source>
        <strain evidence="2 3">SM12</strain>
    </source>
</reference>
<dbReference type="AlphaFoldDB" id="A0A549TBN9"/>
<organism evidence="2 3">
    <name type="scientific">Rhizobium straminoryzae</name>
    <dbReference type="NCBI Taxonomy" id="1387186"/>
    <lineage>
        <taxon>Bacteria</taxon>
        <taxon>Pseudomonadati</taxon>
        <taxon>Pseudomonadota</taxon>
        <taxon>Alphaproteobacteria</taxon>
        <taxon>Hyphomicrobiales</taxon>
        <taxon>Rhizobiaceae</taxon>
        <taxon>Rhizobium/Agrobacterium group</taxon>
        <taxon>Rhizobium</taxon>
    </lineage>
</organism>
<sequence length="103" mass="11423">MSYHVVSHPQVEQDIFDIVDYIVPFAGLASARKATDDITGFITRLGDFPKIGSLRHDIRPGLRAVAVREAVICFVVDDETATVTILCVGFAGSDWMRRVKDRS</sequence>
<dbReference type="Gene3D" id="3.30.2310.20">
    <property type="entry name" value="RelE-like"/>
    <property type="match status" value="1"/>
</dbReference>